<feature type="domain" description="CHK kinase-like" evidence="1">
    <location>
        <begin position="136"/>
        <end position="315"/>
    </location>
</feature>
<dbReference type="PANTHER" id="PTHR11012:SF6">
    <property type="entry name" value="CHK DOMAIN OV1-RELATED"/>
    <property type="match status" value="1"/>
</dbReference>
<dbReference type="PANTHER" id="PTHR11012">
    <property type="entry name" value="PROTEIN KINASE-LIKE DOMAIN-CONTAINING"/>
    <property type="match status" value="1"/>
</dbReference>
<dbReference type="InterPro" id="IPR011009">
    <property type="entry name" value="Kinase-like_dom_sf"/>
</dbReference>
<dbReference type="Pfam" id="PF02958">
    <property type="entry name" value="EcKL"/>
    <property type="match status" value="1"/>
</dbReference>
<dbReference type="RefSeq" id="XP_058982508.1">
    <property type="nucleotide sequence ID" value="XM_059126525.1"/>
</dbReference>
<dbReference type="GeneID" id="105261802"/>
<sequence>MVVDRQMSVVDAATPEWVNTELFANLLSKEVADFQKILKFSTKRVDNCKDNYLGVKIEYEAKDGKRRVMGFILKTATFSSGDKFLPYLNNSTLAQENDVNFEILPKFRKLYEEENTPINFAPMVYKFPQPVPEDYILFEDLQYKGYRCIQQSGGLSSKQMEIALKNLAAFHAASVVGAKFDIKSRRTFCNATKETQILADRIFYENLRGYSLKHYEDKIKSLQTQFLENRPFSNQQEFQVLLLGNANLDNMLFQIDAFGNIKDFVFTNLGSCSYGNPAKDLWYLLLSSTNLDEKLNKFEYYVKFYYDQLIGCFKLLKYKGDVPKLSELHYDLLKNNKWAFEAVTQVLPLALWDPIQDCAVSADCSADPCERNDRLLKVMYGQENYCQQIQKLLPWMENKALLEV</sequence>
<evidence type="ECO:0000313" key="2">
    <source>
        <dbReference type="Proteomes" id="UP001652621"/>
    </source>
</evidence>
<proteinExistence type="predicted"/>
<dbReference type="SMART" id="SM00587">
    <property type="entry name" value="CHK"/>
    <property type="match status" value="1"/>
</dbReference>
<gene>
    <name evidence="3" type="primary">LOC105261802</name>
</gene>
<evidence type="ECO:0000313" key="3">
    <source>
        <dbReference type="RefSeq" id="XP_058982508.1"/>
    </source>
</evidence>
<dbReference type="InterPro" id="IPR015897">
    <property type="entry name" value="CHK_kinase-like"/>
</dbReference>
<protein>
    <submittedName>
        <fullName evidence="3">Uncharacterized protein LOC105261802</fullName>
    </submittedName>
</protein>
<name>A0ABM3V9Y9_MUSDO</name>
<dbReference type="InterPro" id="IPR004119">
    <property type="entry name" value="EcKL"/>
</dbReference>
<evidence type="ECO:0000259" key="1">
    <source>
        <dbReference type="SMART" id="SM00587"/>
    </source>
</evidence>
<dbReference type="SUPFAM" id="SSF56112">
    <property type="entry name" value="Protein kinase-like (PK-like)"/>
    <property type="match status" value="1"/>
</dbReference>
<organism evidence="2 3">
    <name type="scientific">Musca domestica</name>
    <name type="common">House fly</name>
    <dbReference type="NCBI Taxonomy" id="7370"/>
    <lineage>
        <taxon>Eukaryota</taxon>
        <taxon>Metazoa</taxon>
        <taxon>Ecdysozoa</taxon>
        <taxon>Arthropoda</taxon>
        <taxon>Hexapoda</taxon>
        <taxon>Insecta</taxon>
        <taxon>Pterygota</taxon>
        <taxon>Neoptera</taxon>
        <taxon>Endopterygota</taxon>
        <taxon>Diptera</taxon>
        <taxon>Brachycera</taxon>
        <taxon>Muscomorpha</taxon>
        <taxon>Muscoidea</taxon>
        <taxon>Muscidae</taxon>
        <taxon>Musca</taxon>
    </lineage>
</organism>
<reference evidence="3" key="1">
    <citation type="submission" date="2025-08" db="UniProtKB">
        <authorList>
            <consortium name="RefSeq"/>
        </authorList>
    </citation>
    <scope>IDENTIFICATION</scope>
    <source>
        <strain evidence="3">Aabys</strain>
        <tissue evidence="3">Whole body</tissue>
    </source>
</reference>
<keyword evidence="2" id="KW-1185">Reference proteome</keyword>
<dbReference type="Proteomes" id="UP001652621">
    <property type="component" value="Unplaced"/>
</dbReference>
<accession>A0ABM3V9Y9</accession>